<sequence>MSKLFENVTSLDVNLSSSSNQAVVYANGLNQVAININFIVTDKYDNQVMLTDEQIRQCVFVGDYNLGTVLFPGQSSDGWVASTEPGDFITTGDLNTSLRAGDTYTKELTDSSDRYQGITYYMSCNEYHAYSRTFCGFISPDNLNTYVTSAHGTQFDNGVVLTPLPEISYDYSELTFLHTEPASSEYGQHHVEQVDYYVSLPSGSIKKGEVDLSYNQLYYIQHYSSTEDRYQACFNVGEEATWTLTLPDGTRIPVEYNKRAGQQSLVCLKVTNGASLYALDQGCRSTIYDAYGNHGHLEFVTQNSGSTIKLYNA</sequence>
<dbReference type="RefSeq" id="WP_123650693.1">
    <property type="nucleotide sequence ID" value="NZ_RHFN01000005.1"/>
</dbReference>
<dbReference type="Proteomes" id="UP000268051">
    <property type="component" value="Unassembled WGS sequence"/>
</dbReference>
<protein>
    <submittedName>
        <fullName evidence="1">Uncharacterized protein</fullName>
    </submittedName>
</protein>
<gene>
    <name evidence="1" type="ORF">EB837_06195</name>
</gene>
<dbReference type="AlphaFoldDB" id="A0A3N2S847"/>
<proteinExistence type="predicted"/>
<reference evidence="1 2" key="1">
    <citation type="submission" date="2018-10" db="EMBL/GenBank/DDBJ databases">
        <title>Horizontal transference of carbapenem resistance between Klebsiella pneumoniae and Kluyvera ascorbata during abdominal infection: a case report.</title>
        <authorList>
            <person name="Raro O.H.F."/>
            <person name="Lima-Morales D."/>
            <person name="Barth A.L."/>
            <person name="Paim T.G.S."/>
            <person name="Mott M.P."/>
            <person name="Riche C.V.W."/>
            <person name="Teixeira U.F."/>
            <person name="Waechter F."/>
            <person name="Dias C.A.G."/>
        </authorList>
    </citation>
    <scope>NUCLEOTIDE SEQUENCE [LARGE SCALE GENOMIC DNA]</scope>
    <source>
        <strain evidence="1 2">OT2</strain>
    </source>
</reference>
<evidence type="ECO:0000313" key="1">
    <source>
        <dbReference type="EMBL" id="ROU15902.1"/>
    </source>
</evidence>
<dbReference type="EMBL" id="RHFN01000005">
    <property type="protein sequence ID" value="ROU15902.1"/>
    <property type="molecule type" value="Genomic_DNA"/>
</dbReference>
<name>A0A3N2S847_9ENTR</name>
<evidence type="ECO:0000313" key="2">
    <source>
        <dbReference type="Proteomes" id="UP000268051"/>
    </source>
</evidence>
<accession>A0A3N2S847</accession>
<organism evidence="1 2">
    <name type="scientific">Kluyvera ascorbata</name>
    <dbReference type="NCBI Taxonomy" id="51288"/>
    <lineage>
        <taxon>Bacteria</taxon>
        <taxon>Pseudomonadati</taxon>
        <taxon>Pseudomonadota</taxon>
        <taxon>Gammaproteobacteria</taxon>
        <taxon>Enterobacterales</taxon>
        <taxon>Enterobacteriaceae</taxon>
        <taxon>Kluyvera</taxon>
    </lineage>
</organism>
<comment type="caution">
    <text evidence="1">The sequence shown here is derived from an EMBL/GenBank/DDBJ whole genome shotgun (WGS) entry which is preliminary data.</text>
</comment>